<dbReference type="KEGG" id="moc:BB934_32985"/>
<name>A0A1B2ESS9_9HYPH</name>
<dbReference type="OrthoDB" id="7210814at2"/>
<reference evidence="1" key="1">
    <citation type="submission" date="2016-07" db="EMBL/GenBank/DDBJ databases">
        <title>Microvirga ossetica sp. nov. a new species of rhizobia isolated from root nodules of the legume species Vicia alpestris Steven originated from North Ossetia region in the Caucasus.</title>
        <authorList>
            <person name="Safronova V.I."/>
            <person name="Kuznetsova I.G."/>
            <person name="Sazanova A.L."/>
            <person name="Belimov A."/>
            <person name="Andronov E."/>
            <person name="Osledkin Y.S."/>
            <person name="Onishchuk O.P."/>
            <person name="Kurchak O.N."/>
            <person name="Shaposhnikov A.I."/>
            <person name="Willems A."/>
            <person name="Tikhonovich I.A."/>
        </authorList>
    </citation>
    <scope>NUCLEOTIDE SEQUENCE [LARGE SCALE GENOMIC DNA]</scope>
    <source>
        <strain evidence="1">V5/3M</strain>
        <plasmid evidence="1">unnamed1</plasmid>
    </source>
</reference>
<dbReference type="RefSeq" id="WP_099514106.1">
    <property type="nucleotide sequence ID" value="NZ_CP016617.1"/>
</dbReference>
<proteinExistence type="predicted"/>
<dbReference type="EMBL" id="CP016617">
    <property type="protein sequence ID" value="ANY83028.1"/>
    <property type="molecule type" value="Genomic_DNA"/>
</dbReference>
<gene>
    <name evidence="1" type="ORF">BB934_32985</name>
</gene>
<keyword evidence="1" id="KW-0614">Plasmid</keyword>
<protein>
    <submittedName>
        <fullName evidence="1">Uncharacterized protein</fullName>
    </submittedName>
</protein>
<organism evidence="1">
    <name type="scientific">Microvirga ossetica</name>
    <dbReference type="NCBI Taxonomy" id="1882682"/>
    <lineage>
        <taxon>Bacteria</taxon>
        <taxon>Pseudomonadati</taxon>
        <taxon>Pseudomonadota</taxon>
        <taxon>Alphaproteobacteria</taxon>
        <taxon>Hyphomicrobiales</taxon>
        <taxon>Methylobacteriaceae</taxon>
        <taxon>Microvirga</taxon>
    </lineage>
</organism>
<geneLocation type="plasmid" evidence="1">
    <name>unnamed1</name>
</geneLocation>
<sequence>MTQAGCEATPASSGEGVPDLLAAAKFDSLNCTIAVPGREVGTTFSSIWPDRPVIYASAISAPRL</sequence>
<dbReference type="AlphaFoldDB" id="A0A1B2ESS9"/>
<evidence type="ECO:0000313" key="1">
    <source>
        <dbReference type="EMBL" id="ANY83028.1"/>
    </source>
</evidence>
<accession>A0A1B2ESS9</accession>